<name>A0A1E1F0S6_9SPHN</name>
<dbReference type="RefSeq" id="WP_066521447.1">
    <property type="nucleotide sequence ID" value="NZ_AP017655.1"/>
</dbReference>
<organism evidence="2 3">
    <name type="scientific">Sphingobium cloacae</name>
    <dbReference type="NCBI Taxonomy" id="120107"/>
    <lineage>
        <taxon>Bacteria</taxon>
        <taxon>Pseudomonadati</taxon>
        <taxon>Pseudomonadota</taxon>
        <taxon>Alphaproteobacteria</taxon>
        <taxon>Sphingomonadales</taxon>
        <taxon>Sphingomonadaceae</taxon>
        <taxon>Sphingobium</taxon>
    </lineage>
</organism>
<gene>
    <name evidence="2" type="ORF">SCLO_1010670</name>
</gene>
<dbReference type="OrthoDB" id="9803941at2"/>
<keyword evidence="3" id="KW-1185">Reference proteome</keyword>
<evidence type="ECO:0008006" key="4">
    <source>
        <dbReference type="Google" id="ProtNLM"/>
    </source>
</evidence>
<feature type="coiled-coil region" evidence="1">
    <location>
        <begin position="44"/>
        <end position="71"/>
    </location>
</feature>
<evidence type="ECO:0000313" key="2">
    <source>
        <dbReference type="EMBL" id="BAV64107.1"/>
    </source>
</evidence>
<evidence type="ECO:0000256" key="1">
    <source>
        <dbReference type="SAM" id="Coils"/>
    </source>
</evidence>
<accession>A0A1E1F0S6</accession>
<dbReference type="EMBL" id="AP017655">
    <property type="protein sequence ID" value="BAV64107.1"/>
    <property type="molecule type" value="Genomic_DNA"/>
</dbReference>
<dbReference type="KEGG" id="sclo:SCLO_1010670"/>
<evidence type="ECO:0000313" key="3">
    <source>
        <dbReference type="Proteomes" id="UP000218272"/>
    </source>
</evidence>
<keyword evidence="1" id="KW-0175">Coiled coil</keyword>
<sequence length="136" mass="15380">MIRGKTRHQLFLPDEMSKRLTAMAKSQKRARSDLLLEMVEAYLNRRAANDADSLERKLSRIARAVEDGNREAFFISHSLQRFLRFYLIHSAMQPRPGEDAIAAGEKAYRQFIDAITRMLAQGVANDNSAPGAEDGQ</sequence>
<dbReference type="AlphaFoldDB" id="A0A1E1F0S6"/>
<dbReference type="Proteomes" id="UP000218272">
    <property type="component" value="Chromosome SCLO_1"/>
</dbReference>
<reference evidence="2 3" key="1">
    <citation type="submission" date="2016-10" db="EMBL/GenBank/DDBJ databases">
        <title>Complete Genome Sequence of the Nonylphenol-Degrading Bacterium Sphingobium cloacae JCM 10874T.</title>
        <authorList>
            <person name="Ootsuka M."/>
            <person name="Nishizawa T."/>
            <person name="Ohta H."/>
        </authorList>
    </citation>
    <scope>NUCLEOTIDE SEQUENCE [LARGE SCALE GENOMIC DNA]</scope>
    <source>
        <strain evidence="2 3">JCM 10874</strain>
    </source>
</reference>
<protein>
    <recommendedName>
        <fullName evidence="4">CopG family transcriptional regulator</fullName>
    </recommendedName>
</protein>
<proteinExistence type="predicted"/>